<protein>
    <submittedName>
        <fullName evidence="1">Uncharacterized protein</fullName>
    </submittedName>
</protein>
<dbReference type="Proteomes" id="UP000199339">
    <property type="component" value="Unassembled WGS sequence"/>
</dbReference>
<organism evidence="1 2">
    <name type="scientific">Marinobacter pelagius</name>
    <dbReference type="NCBI Taxonomy" id="379482"/>
    <lineage>
        <taxon>Bacteria</taxon>
        <taxon>Pseudomonadati</taxon>
        <taxon>Pseudomonadota</taxon>
        <taxon>Gammaproteobacteria</taxon>
        <taxon>Pseudomonadales</taxon>
        <taxon>Marinobacteraceae</taxon>
        <taxon>Marinobacter</taxon>
    </lineage>
</organism>
<evidence type="ECO:0000313" key="2">
    <source>
        <dbReference type="Proteomes" id="UP000199339"/>
    </source>
</evidence>
<accession>A0A1I5A089</accession>
<keyword evidence="2" id="KW-1185">Reference proteome</keyword>
<dbReference type="AlphaFoldDB" id="A0A1I5A089"/>
<proteinExistence type="predicted"/>
<gene>
    <name evidence="1" type="ORF">SAMN04487961_3378</name>
</gene>
<reference evidence="2" key="1">
    <citation type="submission" date="2016-10" db="EMBL/GenBank/DDBJ databases">
        <authorList>
            <person name="Varghese N."/>
            <person name="Submissions S."/>
        </authorList>
    </citation>
    <scope>NUCLEOTIDE SEQUENCE [LARGE SCALE GENOMIC DNA]</scope>
    <source>
        <strain evidence="2">CGMCC 1.6775</strain>
    </source>
</reference>
<dbReference type="OrthoDB" id="9801841at2"/>
<sequence>MAKEINGHVNRLHRYLPFSPSHDQIYEEYQSTDDALNLKTEALDYLEGAISSGAKLIILTGDAGHGKTHLCRRLLEKHFGYSQEDARQKINELCDGSALIGENTGRIPLRIYKDFSEMTVGVASEQIEVEAGSDTVSIICANEGRLRAVLEYGKELPGSQNLLERFRDSFVDGLASSDGQVHIVNLNYQSVASDHQNSLVNLAIRSWVDGKRWSVCQHCDSRDFCPILFNRQQLSASSSNQATIRLSRIDTLFATVERLGSVVTIREILMAIAYLLTGGLSCENVHQKLSNRKRGWQSKYTFYNSMFAPPPELNSDKLKKIPVLADFSKLDPGQRSIREIDEMLLNDQGIFDDHLPDLQFVYRGAGSSIDVDAANGIDEVIGNPRNRKERINEAVFVQDVVRSLRRKFFFEDPSENVMQKLGFEYGDDFLKVFKGQMPATQMRSLKNRIVAGLHTIQGLQLGARETMLQIVDPSFANAGNHSAIIARSIPTTSIKILPMRDAWDIDPEKERWQISSTVDWLDRHIVLRVLDKDKGPMDFPINLMVFDCIARAGSGYIAEEFYAHDLRRIKTFLGSLARHQVSEDGNISLFIHGKLHSVSIDEGVIQVGGSL</sequence>
<name>A0A1I5A089_9GAMM</name>
<evidence type="ECO:0000313" key="1">
    <source>
        <dbReference type="EMBL" id="SFN55882.1"/>
    </source>
</evidence>
<dbReference type="RefSeq" id="WP_092006497.1">
    <property type="nucleotide sequence ID" value="NZ_FOUR01000010.1"/>
</dbReference>
<dbReference type="EMBL" id="FOUR01000010">
    <property type="protein sequence ID" value="SFN55882.1"/>
    <property type="molecule type" value="Genomic_DNA"/>
</dbReference>